<sequence length="207" mass="22962">MASDVAPRRQRLEPDERRKQILDCAIRLFGERPYADVSTVELAREAGVARGLINHYFGTKRDLYLEVVRAMVIVPPSDQMVPPAGSLRKKIDWFLDWFLDMVGRHGQTWLAAIGAEGIANDAEVQSILAEADDLAADRVLAVVGLDPGASDGAQLQAMTRAYGGMVKAAVREWLDRKTLTRSEVHILLRQTLLGLVKDVYPRVVGEE</sequence>
<dbReference type="SUPFAM" id="SSF46689">
    <property type="entry name" value="Homeodomain-like"/>
    <property type="match status" value="1"/>
</dbReference>
<dbReference type="AlphaFoldDB" id="A0A9X4M1H0"/>
<gene>
    <name evidence="6" type="ORF">NVS88_10895</name>
</gene>
<reference evidence="6" key="1">
    <citation type="submission" date="2022-08" db="EMBL/GenBank/DDBJ databases">
        <title>Genome analysis of Corynebacteriales strain.</title>
        <authorList>
            <person name="Lee S.D."/>
        </authorList>
    </citation>
    <scope>NUCLEOTIDE SEQUENCE</scope>
    <source>
        <strain evidence="6">D3-21</strain>
    </source>
</reference>
<evidence type="ECO:0000259" key="5">
    <source>
        <dbReference type="PROSITE" id="PS50977"/>
    </source>
</evidence>
<evidence type="ECO:0000256" key="1">
    <source>
        <dbReference type="ARBA" id="ARBA00023015"/>
    </source>
</evidence>
<keyword evidence="3" id="KW-0804">Transcription</keyword>
<dbReference type="Proteomes" id="UP001152755">
    <property type="component" value="Unassembled WGS sequence"/>
</dbReference>
<name>A0A9X4M1H0_9ACTN</name>
<proteinExistence type="predicted"/>
<dbReference type="InterPro" id="IPR009057">
    <property type="entry name" value="Homeodomain-like_sf"/>
</dbReference>
<dbReference type="PRINTS" id="PR00455">
    <property type="entry name" value="HTHTETR"/>
</dbReference>
<protein>
    <submittedName>
        <fullName evidence="6">TetR/AcrR family transcriptional regulator</fullName>
    </submittedName>
</protein>
<dbReference type="Pfam" id="PF21943">
    <property type="entry name" value="TetR_C_46"/>
    <property type="match status" value="1"/>
</dbReference>
<keyword evidence="1" id="KW-0805">Transcription regulation</keyword>
<keyword evidence="7" id="KW-1185">Reference proteome</keyword>
<dbReference type="Gene3D" id="1.10.357.10">
    <property type="entry name" value="Tetracycline Repressor, domain 2"/>
    <property type="match status" value="1"/>
</dbReference>
<feature type="domain" description="HTH tetR-type" evidence="5">
    <location>
        <begin position="15"/>
        <end position="75"/>
    </location>
</feature>
<dbReference type="RefSeq" id="WP_277833829.1">
    <property type="nucleotide sequence ID" value="NZ_JAAIVF010000005.1"/>
</dbReference>
<organism evidence="6 7">
    <name type="scientific">Speluncibacter jeojiensis</name>
    <dbReference type="NCBI Taxonomy" id="2710754"/>
    <lineage>
        <taxon>Bacteria</taxon>
        <taxon>Bacillati</taxon>
        <taxon>Actinomycetota</taxon>
        <taxon>Actinomycetes</taxon>
        <taxon>Mycobacteriales</taxon>
        <taxon>Speluncibacteraceae</taxon>
        <taxon>Speluncibacter</taxon>
    </lineage>
</organism>
<comment type="caution">
    <text evidence="6">The sequence shown here is derived from an EMBL/GenBank/DDBJ whole genome shotgun (WGS) entry which is preliminary data.</text>
</comment>
<evidence type="ECO:0000256" key="2">
    <source>
        <dbReference type="ARBA" id="ARBA00023125"/>
    </source>
</evidence>
<dbReference type="GO" id="GO:0000976">
    <property type="term" value="F:transcription cis-regulatory region binding"/>
    <property type="evidence" value="ECO:0007669"/>
    <property type="project" value="TreeGrafter"/>
</dbReference>
<evidence type="ECO:0000313" key="7">
    <source>
        <dbReference type="Proteomes" id="UP001152755"/>
    </source>
</evidence>
<evidence type="ECO:0000313" key="6">
    <source>
        <dbReference type="EMBL" id="MDG3015059.1"/>
    </source>
</evidence>
<dbReference type="EMBL" id="JANRHA010000006">
    <property type="protein sequence ID" value="MDG3015059.1"/>
    <property type="molecule type" value="Genomic_DNA"/>
</dbReference>
<dbReference type="PANTHER" id="PTHR30055">
    <property type="entry name" value="HTH-TYPE TRANSCRIPTIONAL REGULATOR RUTR"/>
    <property type="match status" value="1"/>
</dbReference>
<dbReference type="InterPro" id="IPR054129">
    <property type="entry name" value="DesT_TetR_C"/>
</dbReference>
<evidence type="ECO:0000256" key="3">
    <source>
        <dbReference type="ARBA" id="ARBA00023163"/>
    </source>
</evidence>
<dbReference type="PANTHER" id="PTHR30055:SF234">
    <property type="entry name" value="HTH-TYPE TRANSCRIPTIONAL REGULATOR BETI"/>
    <property type="match status" value="1"/>
</dbReference>
<dbReference type="InterPro" id="IPR001647">
    <property type="entry name" value="HTH_TetR"/>
</dbReference>
<dbReference type="InterPro" id="IPR050109">
    <property type="entry name" value="HTH-type_TetR-like_transc_reg"/>
</dbReference>
<feature type="DNA-binding region" description="H-T-H motif" evidence="4">
    <location>
        <begin position="38"/>
        <end position="57"/>
    </location>
</feature>
<dbReference type="Pfam" id="PF00440">
    <property type="entry name" value="TetR_N"/>
    <property type="match status" value="1"/>
</dbReference>
<dbReference type="PROSITE" id="PS50977">
    <property type="entry name" value="HTH_TETR_2"/>
    <property type="match status" value="1"/>
</dbReference>
<accession>A0A9X4M1H0</accession>
<dbReference type="GO" id="GO:0003700">
    <property type="term" value="F:DNA-binding transcription factor activity"/>
    <property type="evidence" value="ECO:0007669"/>
    <property type="project" value="TreeGrafter"/>
</dbReference>
<evidence type="ECO:0000256" key="4">
    <source>
        <dbReference type="PROSITE-ProRule" id="PRU00335"/>
    </source>
</evidence>
<keyword evidence="2 4" id="KW-0238">DNA-binding</keyword>